<dbReference type="Pfam" id="PF06259">
    <property type="entry name" value="Abhydrolase_8"/>
    <property type="match status" value="1"/>
</dbReference>
<evidence type="ECO:0000313" key="4">
    <source>
        <dbReference type="Proteomes" id="UP000193487"/>
    </source>
</evidence>
<reference evidence="3 4" key="1">
    <citation type="submission" date="2016-01" db="EMBL/GenBank/DDBJ databases">
        <title>The new phylogeny of the genus Mycobacterium.</title>
        <authorList>
            <person name="Tarcisio F."/>
            <person name="Conor M."/>
            <person name="Antonella G."/>
            <person name="Elisabetta G."/>
            <person name="Giulia F.S."/>
            <person name="Sara T."/>
            <person name="Anna F."/>
            <person name="Clotilde B."/>
            <person name="Roberto B."/>
            <person name="Veronica D.S."/>
            <person name="Fabio R."/>
            <person name="Monica P."/>
            <person name="Olivier J."/>
            <person name="Enrico T."/>
            <person name="Nicola S."/>
        </authorList>
    </citation>
    <scope>NUCLEOTIDE SEQUENCE [LARGE SCALE GENOMIC DNA]</scope>
    <source>
        <strain evidence="3 4">DSM 45166</strain>
    </source>
</reference>
<dbReference type="SUPFAM" id="SSF53474">
    <property type="entry name" value="alpha/beta-Hydrolases"/>
    <property type="match status" value="1"/>
</dbReference>
<dbReference type="RefSeq" id="WP_249026321.1">
    <property type="nucleotide sequence ID" value="NZ_LQPE01000057.1"/>
</dbReference>
<feature type="domain" description="DUF1023" evidence="2">
    <location>
        <begin position="301"/>
        <end position="469"/>
    </location>
</feature>
<keyword evidence="4" id="KW-1185">Reference proteome</keyword>
<dbReference type="InterPro" id="IPR010427">
    <property type="entry name" value="DUF1023"/>
</dbReference>
<organism evidence="3 4">
    <name type="scientific">Mycobacterium kyorinense</name>
    <dbReference type="NCBI Taxonomy" id="487514"/>
    <lineage>
        <taxon>Bacteria</taxon>
        <taxon>Bacillati</taxon>
        <taxon>Actinomycetota</taxon>
        <taxon>Actinomycetes</taxon>
        <taxon>Mycobacteriales</taxon>
        <taxon>Mycobacteriaceae</taxon>
        <taxon>Mycobacterium</taxon>
    </lineage>
</organism>
<name>A0A1X1Y6A7_9MYCO</name>
<evidence type="ECO:0000259" key="2">
    <source>
        <dbReference type="Pfam" id="PF06259"/>
    </source>
</evidence>
<protein>
    <recommendedName>
        <fullName evidence="2">DUF1023 domain-containing protein</fullName>
    </recommendedName>
</protein>
<gene>
    <name evidence="3" type="ORF">AWC14_01470</name>
</gene>
<dbReference type="InterPro" id="IPR029058">
    <property type="entry name" value="AB_hydrolase_fold"/>
</dbReference>
<evidence type="ECO:0000313" key="3">
    <source>
        <dbReference type="EMBL" id="ORW06608.1"/>
    </source>
</evidence>
<accession>A0A1X1Y6A7</accession>
<sequence length="580" mass="61587">MTAPPAWPEADETTLLDTADAFEADRKAVDEQLWVFQRGRTRLFEDEVWSGQAANAANAKHQQQISTLQAHVNGSAAAAKLYRDSAGVVTSTKQQIIENVEKTQQLIEKIANDPQATPEQKDYFIKGLVRETHAENVQLVQAGATKLSKPPATPLTVRPASNGREVPLAPPPQDTAPQIPKAGTDPNEVKRWWDSLSQPQKDQLLREHPDMLGNLDGIYVADRSTANTTVMQQDLDRVTHAASDHHVSIDEVTAHPQNYGLSPADVTRYTNAVQVKKGLEYNSAKTHAPTFLQVYEPDKFNGQGRAAIAIGNPDTAANTAVVVPGTSHSVTEGWLSSNDAANLYNETWAANHGKATSVVAWMGYNAPDSLGDPQVGQTGLAHQGGALLASDVNALNVTHQGASDVTVIGHSYGSTTVADAAAGYGMHANDVVLIGCPGTDMAHSAADFHLAQGGHVYVGSASTDPITQLGGIPQVHAPGTDVTVALGADPAVDGFGSTRFKAEVPGLTFNDHSHYYDPGSESLYSMADIASGHGDALERHGMTAPHRDTALGQILEASGIPGASDPELYRPGTSGHYHHR</sequence>
<dbReference type="EMBL" id="LQPE01000057">
    <property type="protein sequence ID" value="ORW06608.1"/>
    <property type="molecule type" value="Genomic_DNA"/>
</dbReference>
<dbReference type="Gene3D" id="3.40.50.1820">
    <property type="entry name" value="alpha/beta hydrolase"/>
    <property type="match status" value="1"/>
</dbReference>
<dbReference type="Proteomes" id="UP000193487">
    <property type="component" value="Unassembled WGS sequence"/>
</dbReference>
<feature type="region of interest" description="Disordered" evidence="1">
    <location>
        <begin position="558"/>
        <end position="580"/>
    </location>
</feature>
<dbReference type="AlphaFoldDB" id="A0A1X1Y6A7"/>
<proteinExistence type="predicted"/>
<evidence type="ECO:0000256" key="1">
    <source>
        <dbReference type="SAM" id="MobiDB-lite"/>
    </source>
</evidence>
<comment type="caution">
    <text evidence="3">The sequence shown here is derived from an EMBL/GenBank/DDBJ whole genome shotgun (WGS) entry which is preliminary data.</text>
</comment>
<feature type="region of interest" description="Disordered" evidence="1">
    <location>
        <begin position="147"/>
        <end position="184"/>
    </location>
</feature>